<protein>
    <submittedName>
        <fullName evidence="1">Uncharacterized protein</fullName>
    </submittedName>
</protein>
<comment type="caution">
    <text evidence="1">The sequence shown here is derived from an EMBL/GenBank/DDBJ whole genome shotgun (WGS) entry which is preliminary data.</text>
</comment>
<dbReference type="EMBL" id="SWFT01000105">
    <property type="protein sequence ID" value="KAA8901214.1"/>
    <property type="molecule type" value="Genomic_DNA"/>
</dbReference>
<reference evidence="1 2" key="1">
    <citation type="submission" date="2019-07" db="EMBL/GenBank/DDBJ databases">
        <title>Genome assembly of two rare yeast pathogens: Diutina rugosa and Trichomonascus ciferrii.</title>
        <authorList>
            <person name="Mixao V."/>
            <person name="Saus E."/>
            <person name="Hansen A."/>
            <person name="Lass-Flor C."/>
            <person name="Gabaldon T."/>
        </authorList>
    </citation>
    <scope>NUCLEOTIDE SEQUENCE [LARGE SCALE GENOMIC DNA]</scope>
    <source>
        <strain evidence="1 2">CBS 613</strain>
    </source>
</reference>
<dbReference type="RefSeq" id="XP_034011837.1">
    <property type="nucleotide sequence ID" value="XM_034156362.1"/>
</dbReference>
<gene>
    <name evidence="1" type="ORF">DIURU_003584</name>
</gene>
<evidence type="ECO:0000313" key="1">
    <source>
        <dbReference type="EMBL" id="KAA8901214.1"/>
    </source>
</evidence>
<proteinExistence type="predicted"/>
<dbReference type="Proteomes" id="UP000449547">
    <property type="component" value="Unassembled WGS sequence"/>
</dbReference>
<accession>A0A642UT27</accession>
<dbReference type="AlphaFoldDB" id="A0A642UT27"/>
<organism evidence="1 2">
    <name type="scientific">Diutina rugosa</name>
    <name type="common">Yeast</name>
    <name type="synonym">Candida rugosa</name>
    <dbReference type="NCBI Taxonomy" id="5481"/>
    <lineage>
        <taxon>Eukaryota</taxon>
        <taxon>Fungi</taxon>
        <taxon>Dikarya</taxon>
        <taxon>Ascomycota</taxon>
        <taxon>Saccharomycotina</taxon>
        <taxon>Pichiomycetes</taxon>
        <taxon>Debaryomycetaceae</taxon>
        <taxon>Diutina</taxon>
    </lineage>
</organism>
<dbReference type="GeneID" id="54782235"/>
<sequence>MDQFDEQDLLWRVILRKVCDTTEQAWIALYWMYPIMFSPPQGYWYIWREMDEPPGYWSAICVHSFMVPRLIKNTFGKRRQKSPDEMILTALAIHFTELLILVHHTFRVDLAYSITSYVTTTSWLAIQIKLLKAQQQLGPRFWIPRMFLPKPYEYQPILTMLNIKQDFCWREFNTKTSMQQV</sequence>
<evidence type="ECO:0000313" key="2">
    <source>
        <dbReference type="Proteomes" id="UP000449547"/>
    </source>
</evidence>
<name>A0A642UT27_DIURU</name>
<dbReference type="OrthoDB" id="9984778at2759"/>
<dbReference type="VEuPathDB" id="FungiDB:DIURU_003584"/>
<keyword evidence="2" id="KW-1185">Reference proteome</keyword>